<evidence type="ECO:0000313" key="1">
    <source>
        <dbReference type="EMBL" id="KAJ0174569.1"/>
    </source>
</evidence>
<protein>
    <submittedName>
        <fullName evidence="1">Uncharacterized protein</fullName>
    </submittedName>
</protein>
<keyword evidence="2" id="KW-1185">Reference proteome</keyword>
<evidence type="ECO:0000313" key="2">
    <source>
        <dbReference type="Proteomes" id="UP000824533"/>
    </source>
</evidence>
<name>A0ACC1CSB7_9NEOP</name>
<comment type="caution">
    <text evidence="1">The sequence shown here is derived from an EMBL/GenBank/DDBJ whole genome shotgun (WGS) entry which is preliminary data.</text>
</comment>
<proteinExistence type="predicted"/>
<reference evidence="1 2" key="1">
    <citation type="journal article" date="2021" name="Front. Genet.">
        <title>Chromosome-Level Genome Assembly Reveals Significant Gene Expansion in the Toll and IMD Signaling Pathways of Dendrolimus kikuchii.</title>
        <authorList>
            <person name="Zhou J."/>
            <person name="Wu P."/>
            <person name="Xiong Z."/>
            <person name="Liu N."/>
            <person name="Zhao N."/>
            <person name="Ji M."/>
            <person name="Qiu Y."/>
            <person name="Yang B."/>
        </authorList>
    </citation>
    <scope>NUCLEOTIDE SEQUENCE [LARGE SCALE GENOMIC DNA]</scope>
    <source>
        <strain evidence="1">Ann1</strain>
    </source>
</reference>
<dbReference type="EMBL" id="CM034403">
    <property type="protein sequence ID" value="KAJ0174569.1"/>
    <property type="molecule type" value="Genomic_DNA"/>
</dbReference>
<accession>A0ACC1CSB7</accession>
<gene>
    <name evidence="1" type="ORF">K1T71_009677</name>
</gene>
<organism evidence="1 2">
    <name type="scientific">Dendrolimus kikuchii</name>
    <dbReference type="NCBI Taxonomy" id="765133"/>
    <lineage>
        <taxon>Eukaryota</taxon>
        <taxon>Metazoa</taxon>
        <taxon>Ecdysozoa</taxon>
        <taxon>Arthropoda</taxon>
        <taxon>Hexapoda</taxon>
        <taxon>Insecta</taxon>
        <taxon>Pterygota</taxon>
        <taxon>Neoptera</taxon>
        <taxon>Endopterygota</taxon>
        <taxon>Lepidoptera</taxon>
        <taxon>Glossata</taxon>
        <taxon>Ditrysia</taxon>
        <taxon>Bombycoidea</taxon>
        <taxon>Lasiocampidae</taxon>
        <taxon>Dendrolimus</taxon>
    </lineage>
</organism>
<dbReference type="Proteomes" id="UP000824533">
    <property type="component" value="Linkage Group LG17"/>
</dbReference>
<sequence>MESIKEEVIKLSDDIMRHTPVENMTYAQKVALPKIGQPIHTVVISSVNERDTGDEVVTKIRNAIDAKSHGIRVDRLRKGKEQKVIIGCKNKEDIDKIVNTIRETDTTLNVEEKKNKDPLVILKEVLTINTDEDIIKAIKTQNSRLVAEIQEADWRISVKYRKRCRNSFVNDVVLQVSPKLWKTLTEESKIHIDLQRVPVIDQSPLIQCSRCLAYGHGRRLCKENQDVCSHCSGPHLRKDCPMWMAGSAPACHNCQVAKKDNYDHNTFDKNCPIRMKWDKLARSSVAYC</sequence>